<evidence type="ECO:0000256" key="3">
    <source>
        <dbReference type="ARBA" id="ARBA00005152"/>
    </source>
</evidence>
<keyword evidence="10" id="KW-0472">Membrane</keyword>
<keyword evidence="7 8" id="KW-0460">Magnesium</keyword>
<evidence type="ECO:0000313" key="11">
    <source>
        <dbReference type="EMBL" id="PAA72424.1"/>
    </source>
</evidence>
<sequence>TFPRHFCKESVRSSHSSHSKLSLRVEYTLIFLPSLLPFLVMSLQFALELARSAGEIIKEGYFKQKVISQKCSIADLVTETDTKVENFVQKKISEQFPTHEFIGEESVSNGAKISFTDSPTWIIDPVDGTSNFVHRFPFCCISIAYAEKKKVALAVVYNPILDEMYHAELGKGAFLNDAKLSVSDAQNLSSSILCSEWGSQRDATMDTKVRNMHKAVLASRGIRSIGSAALSCCMVARGSVESYFEYGIHCWDVAAGELIVREAGGVSASPDGSPFDLMSRSVLVSCCRQVLDETSACIERIPFDRE</sequence>
<dbReference type="InterPro" id="IPR033942">
    <property type="entry name" value="IMPase"/>
</dbReference>
<dbReference type="InterPro" id="IPR020552">
    <property type="entry name" value="Inositol_monoPase_Li-sen"/>
</dbReference>
<evidence type="ECO:0000256" key="9">
    <source>
        <dbReference type="RuleBase" id="RU364068"/>
    </source>
</evidence>
<dbReference type="PROSITE" id="PS00630">
    <property type="entry name" value="IMP_2"/>
    <property type="match status" value="1"/>
</dbReference>
<keyword evidence="12" id="KW-1185">Reference proteome</keyword>
<feature type="binding site" evidence="8">
    <location>
        <position position="124"/>
    </location>
    <ligand>
        <name>Mg(2+)</name>
        <dbReference type="ChEBI" id="CHEBI:18420"/>
        <label>1</label>
        <note>catalytic</note>
    </ligand>
</feature>
<dbReference type="AlphaFoldDB" id="A0A267FGS2"/>
<dbReference type="GO" id="GO:0046854">
    <property type="term" value="P:phosphatidylinositol phosphate biosynthetic process"/>
    <property type="evidence" value="ECO:0007669"/>
    <property type="project" value="InterPro"/>
</dbReference>
<comment type="cofactor">
    <cofactor evidence="2 8 9">
        <name>Mg(2+)</name>
        <dbReference type="ChEBI" id="CHEBI:18420"/>
    </cofactor>
</comment>
<dbReference type="CDD" id="cd01639">
    <property type="entry name" value="IMPase"/>
    <property type="match status" value="1"/>
</dbReference>
<feature type="binding site" evidence="8">
    <location>
        <position position="252"/>
    </location>
    <ligand>
        <name>Mg(2+)</name>
        <dbReference type="ChEBI" id="CHEBI:18420"/>
        <label>1</label>
        <note>catalytic</note>
    </ligand>
</feature>
<dbReference type="GO" id="GO:0006021">
    <property type="term" value="P:inositol biosynthetic process"/>
    <property type="evidence" value="ECO:0007669"/>
    <property type="project" value="UniProtKB-UniPathway"/>
</dbReference>
<reference evidence="11 12" key="1">
    <citation type="submission" date="2017-06" db="EMBL/GenBank/DDBJ databases">
        <title>A platform for efficient transgenesis in Macrostomum lignano, a flatworm model organism for stem cell research.</title>
        <authorList>
            <person name="Berezikov E."/>
        </authorList>
    </citation>
    <scope>NUCLEOTIDE SEQUENCE [LARGE SCALE GENOMIC DNA]</scope>
    <source>
        <strain evidence="11">DV1</strain>
        <tissue evidence="11">Whole organism</tissue>
    </source>
</reference>
<dbReference type="GO" id="GO:0008934">
    <property type="term" value="F:inositol monophosphate 1-phosphatase activity"/>
    <property type="evidence" value="ECO:0007669"/>
    <property type="project" value="InterPro"/>
</dbReference>
<comment type="pathway">
    <text evidence="3 9">Polyol metabolism; myo-inositol biosynthesis; myo-inositol from D-glucose 6-phosphate: step 2/2.</text>
</comment>
<dbReference type="Proteomes" id="UP000215902">
    <property type="component" value="Unassembled WGS sequence"/>
</dbReference>
<dbReference type="GO" id="GO:0007165">
    <property type="term" value="P:signal transduction"/>
    <property type="evidence" value="ECO:0007669"/>
    <property type="project" value="TreeGrafter"/>
</dbReference>
<evidence type="ECO:0000256" key="7">
    <source>
        <dbReference type="ARBA" id="ARBA00022842"/>
    </source>
</evidence>
<dbReference type="EMBL" id="NIVC01001093">
    <property type="protein sequence ID" value="PAA72424.1"/>
    <property type="molecule type" value="Genomic_DNA"/>
</dbReference>
<dbReference type="FunFam" id="3.40.190.80:FF:000002">
    <property type="entry name" value="Inositol-1-monophosphatase"/>
    <property type="match status" value="1"/>
</dbReference>
<evidence type="ECO:0000256" key="10">
    <source>
        <dbReference type="SAM" id="Phobius"/>
    </source>
</evidence>
<feature type="binding site" evidence="8">
    <location>
        <position position="104"/>
    </location>
    <ligand>
        <name>Mg(2+)</name>
        <dbReference type="ChEBI" id="CHEBI:18420"/>
        <label>1</label>
        <note>catalytic</note>
    </ligand>
</feature>
<dbReference type="PANTHER" id="PTHR20854">
    <property type="entry name" value="INOSITOL MONOPHOSPHATASE"/>
    <property type="match status" value="1"/>
</dbReference>
<proteinExistence type="inferred from homology"/>
<dbReference type="STRING" id="282301.A0A267FGS2"/>
<dbReference type="PRINTS" id="PR00378">
    <property type="entry name" value="LIIMPHPHTASE"/>
</dbReference>
<dbReference type="FunFam" id="3.30.540.10:FF:000004">
    <property type="entry name" value="Inositol-1-monophosphatase"/>
    <property type="match status" value="1"/>
</dbReference>
<evidence type="ECO:0000256" key="1">
    <source>
        <dbReference type="ARBA" id="ARBA00001033"/>
    </source>
</evidence>
<protein>
    <recommendedName>
        <fullName evidence="9">Inositol-1-monophosphatase</fullName>
        <ecNumber evidence="9">3.1.3.25</ecNumber>
    </recommendedName>
</protein>
<comment type="caution">
    <text evidence="11">The sequence shown here is derived from an EMBL/GenBank/DDBJ whole genome shotgun (WGS) entry which is preliminary data.</text>
</comment>
<keyword evidence="10" id="KW-1133">Transmembrane helix</keyword>
<comment type="catalytic activity">
    <reaction evidence="1 9">
        <text>a myo-inositol phosphate + H2O = myo-inositol + phosphate</text>
        <dbReference type="Rhea" id="RHEA:24056"/>
        <dbReference type="ChEBI" id="CHEBI:15377"/>
        <dbReference type="ChEBI" id="CHEBI:17268"/>
        <dbReference type="ChEBI" id="CHEBI:43474"/>
        <dbReference type="ChEBI" id="CHEBI:84139"/>
        <dbReference type="EC" id="3.1.3.25"/>
    </reaction>
</comment>
<comment type="similarity">
    <text evidence="4 9">Belongs to the inositol monophosphatase superfamily.</text>
</comment>
<dbReference type="Gene3D" id="3.40.190.80">
    <property type="match status" value="1"/>
</dbReference>
<evidence type="ECO:0000256" key="4">
    <source>
        <dbReference type="ARBA" id="ARBA00009759"/>
    </source>
</evidence>
<feature type="transmembrane region" description="Helical" evidence="10">
    <location>
        <begin position="27"/>
        <end position="47"/>
    </location>
</feature>
<keyword evidence="10" id="KW-0812">Transmembrane</keyword>
<dbReference type="InterPro" id="IPR000760">
    <property type="entry name" value="Inositol_monophosphatase-like"/>
</dbReference>
<gene>
    <name evidence="11" type="ORF">BOX15_Mlig033908g1</name>
</gene>
<dbReference type="InterPro" id="IPR020550">
    <property type="entry name" value="Inositol_monophosphatase_CS"/>
</dbReference>
<dbReference type="SUPFAM" id="SSF56655">
    <property type="entry name" value="Carbohydrate phosphatase"/>
    <property type="match status" value="1"/>
</dbReference>
<dbReference type="InterPro" id="IPR020583">
    <property type="entry name" value="Inositol_monoP_metal-BS"/>
</dbReference>
<organism evidence="11 12">
    <name type="scientific">Macrostomum lignano</name>
    <dbReference type="NCBI Taxonomy" id="282301"/>
    <lineage>
        <taxon>Eukaryota</taxon>
        <taxon>Metazoa</taxon>
        <taxon>Spiralia</taxon>
        <taxon>Lophotrochozoa</taxon>
        <taxon>Platyhelminthes</taxon>
        <taxon>Rhabditophora</taxon>
        <taxon>Macrostomorpha</taxon>
        <taxon>Macrostomida</taxon>
        <taxon>Macrostomidae</taxon>
        <taxon>Macrostomum</taxon>
    </lineage>
</organism>
<dbReference type="PANTHER" id="PTHR20854:SF4">
    <property type="entry name" value="INOSITOL-1-MONOPHOSPHATASE-RELATED"/>
    <property type="match status" value="1"/>
</dbReference>
<feature type="non-terminal residue" evidence="11">
    <location>
        <position position="1"/>
    </location>
</feature>
<dbReference type="EC" id="3.1.3.25" evidence="9"/>
<keyword evidence="6 9" id="KW-0378">Hydrolase</keyword>
<evidence type="ECO:0000256" key="2">
    <source>
        <dbReference type="ARBA" id="ARBA00001946"/>
    </source>
</evidence>
<dbReference type="PROSITE" id="PS00629">
    <property type="entry name" value="IMP_1"/>
    <property type="match status" value="1"/>
</dbReference>
<dbReference type="Pfam" id="PF00459">
    <property type="entry name" value="Inositol_P"/>
    <property type="match status" value="1"/>
</dbReference>
<accession>A0A267FGS2</accession>
<dbReference type="GO" id="GO:0046872">
    <property type="term" value="F:metal ion binding"/>
    <property type="evidence" value="ECO:0007669"/>
    <property type="project" value="UniProtKB-KW"/>
</dbReference>
<evidence type="ECO:0000256" key="5">
    <source>
        <dbReference type="ARBA" id="ARBA00022723"/>
    </source>
</evidence>
<dbReference type="Gene3D" id="3.30.540.10">
    <property type="entry name" value="Fructose-1,6-Bisphosphatase, subunit A, domain 1"/>
    <property type="match status" value="1"/>
</dbReference>
<evidence type="ECO:0000256" key="6">
    <source>
        <dbReference type="ARBA" id="ARBA00022801"/>
    </source>
</evidence>
<evidence type="ECO:0000313" key="12">
    <source>
        <dbReference type="Proteomes" id="UP000215902"/>
    </source>
</evidence>
<evidence type="ECO:0000256" key="8">
    <source>
        <dbReference type="PIRSR" id="PIRSR600760-2"/>
    </source>
</evidence>
<dbReference type="PRINTS" id="PR00377">
    <property type="entry name" value="IMPHPHTASES"/>
</dbReference>
<name>A0A267FGS2_9PLAT</name>
<dbReference type="OrthoDB" id="10254945at2759"/>
<feature type="binding site" evidence="8">
    <location>
        <position position="127"/>
    </location>
    <ligand>
        <name>Mg(2+)</name>
        <dbReference type="ChEBI" id="CHEBI:18420"/>
        <label>1</label>
        <note>catalytic</note>
    </ligand>
</feature>
<keyword evidence="5 8" id="KW-0479">Metal-binding</keyword>
<dbReference type="UniPathway" id="UPA00823">
    <property type="reaction ID" value="UER00788"/>
</dbReference>